<name>A0A8T0X0P0_PANVG</name>
<proteinExistence type="predicted"/>
<feature type="domain" description="Endonuclease/exonuclease/phosphatase" evidence="2">
    <location>
        <begin position="83"/>
        <end position="200"/>
    </location>
</feature>
<dbReference type="SUPFAM" id="SSF56219">
    <property type="entry name" value="DNase I-like"/>
    <property type="match status" value="1"/>
</dbReference>
<dbReference type="PANTHER" id="PTHR23227">
    <property type="entry name" value="BUCENTAUR RELATED"/>
    <property type="match status" value="1"/>
</dbReference>
<dbReference type="EMBL" id="CM029038">
    <property type="protein sequence ID" value="KAG2650914.1"/>
    <property type="molecule type" value="Genomic_DNA"/>
</dbReference>
<dbReference type="Pfam" id="PF03372">
    <property type="entry name" value="Exo_endo_phos"/>
    <property type="match status" value="1"/>
</dbReference>
<evidence type="ECO:0000313" key="3">
    <source>
        <dbReference type="EMBL" id="KAG2650914.1"/>
    </source>
</evidence>
<dbReference type="PANTHER" id="PTHR23227:SF67">
    <property type="entry name" value="CRANIOFACIAL DEVELOPMENT PROTEIN 2-LIKE"/>
    <property type="match status" value="1"/>
</dbReference>
<feature type="region of interest" description="Disordered" evidence="1">
    <location>
        <begin position="1"/>
        <end position="39"/>
    </location>
</feature>
<evidence type="ECO:0000259" key="2">
    <source>
        <dbReference type="Pfam" id="PF03372"/>
    </source>
</evidence>
<sequence length="227" mass="24753">MDLKPTRNSLGRNPLSDALHRNPGVVINGQGPGRHPPKGASYRDLGMMISEQGSVKNEQGSSHFPRRVRRVRKLAEPTRIHIGSWNVGSLTGKLRELVDAAIRRRVNILCVQETKWKGQKVKEVEDTGFKLSYTGATPGRNGVGILIDRSLKDGVVELVVADSVLNVISAYAPQFWEDLDSMVSTVPISEKLFIGGDLNGHVGATNVGFERVHGGFGYGSRSQEGED</sequence>
<dbReference type="GO" id="GO:0003824">
    <property type="term" value="F:catalytic activity"/>
    <property type="evidence" value="ECO:0007669"/>
    <property type="project" value="InterPro"/>
</dbReference>
<dbReference type="AlphaFoldDB" id="A0A8T0X0P0"/>
<keyword evidence="4" id="KW-1185">Reference proteome</keyword>
<dbReference type="InterPro" id="IPR027124">
    <property type="entry name" value="Swc5/CFDP1/2"/>
</dbReference>
<organism evidence="3 4">
    <name type="scientific">Panicum virgatum</name>
    <name type="common">Blackwell switchgrass</name>
    <dbReference type="NCBI Taxonomy" id="38727"/>
    <lineage>
        <taxon>Eukaryota</taxon>
        <taxon>Viridiplantae</taxon>
        <taxon>Streptophyta</taxon>
        <taxon>Embryophyta</taxon>
        <taxon>Tracheophyta</taxon>
        <taxon>Spermatophyta</taxon>
        <taxon>Magnoliopsida</taxon>
        <taxon>Liliopsida</taxon>
        <taxon>Poales</taxon>
        <taxon>Poaceae</taxon>
        <taxon>PACMAD clade</taxon>
        <taxon>Panicoideae</taxon>
        <taxon>Panicodae</taxon>
        <taxon>Paniceae</taxon>
        <taxon>Panicinae</taxon>
        <taxon>Panicum</taxon>
        <taxon>Panicum sect. Hiantes</taxon>
    </lineage>
</organism>
<dbReference type="Proteomes" id="UP000823388">
    <property type="component" value="Chromosome 1N"/>
</dbReference>
<evidence type="ECO:0000313" key="4">
    <source>
        <dbReference type="Proteomes" id="UP000823388"/>
    </source>
</evidence>
<gene>
    <name evidence="3" type="ORF">PVAP13_1NG240938</name>
</gene>
<reference evidence="3" key="1">
    <citation type="submission" date="2020-05" db="EMBL/GenBank/DDBJ databases">
        <title>WGS assembly of Panicum virgatum.</title>
        <authorList>
            <person name="Lovell J.T."/>
            <person name="Jenkins J."/>
            <person name="Shu S."/>
            <person name="Juenger T.E."/>
            <person name="Schmutz J."/>
        </authorList>
    </citation>
    <scope>NUCLEOTIDE SEQUENCE</scope>
    <source>
        <strain evidence="3">AP13</strain>
    </source>
</reference>
<dbReference type="Gene3D" id="3.60.10.10">
    <property type="entry name" value="Endonuclease/exonuclease/phosphatase"/>
    <property type="match status" value="1"/>
</dbReference>
<feature type="non-terminal residue" evidence="3">
    <location>
        <position position="227"/>
    </location>
</feature>
<dbReference type="InterPro" id="IPR036691">
    <property type="entry name" value="Endo/exonu/phosph_ase_sf"/>
</dbReference>
<comment type="caution">
    <text evidence="3">The sequence shown here is derived from an EMBL/GenBank/DDBJ whole genome shotgun (WGS) entry which is preliminary data.</text>
</comment>
<protein>
    <recommendedName>
        <fullName evidence="2">Endonuclease/exonuclease/phosphatase domain-containing protein</fullName>
    </recommendedName>
</protein>
<evidence type="ECO:0000256" key="1">
    <source>
        <dbReference type="SAM" id="MobiDB-lite"/>
    </source>
</evidence>
<accession>A0A8T0X0P0</accession>
<feature type="compositionally biased region" description="Polar residues" evidence="1">
    <location>
        <begin position="1"/>
        <end position="11"/>
    </location>
</feature>
<dbReference type="InterPro" id="IPR005135">
    <property type="entry name" value="Endo/exonuclease/phosphatase"/>
</dbReference>